<name>A0A139HZC4_9PEZI</name>
<comment type="subcellular location">
    <subcellularLocation>
        <location evidence="1 12">Mitochondrion inner membrane</location>
        <topology evidence="1 12">Multi-pass membrane protein</topology>
    </subcellularLocation>
</comment>
<protein>
    <recommendedName>
        <fullName evidence="12">Succinate dehydrogenase [ubiquinone] cytochrome b small subunit</fullName>
    </recommendedName>
</protein>
<organism evidence="13 14">
    <name type="scientific">Pseudocercospora musae</name>
    <dbReference type="NCBI Taxonomy" id="113226"/>
    <lineage>
        <taxon>Eukaryota</taxon>
        <taxon>Fungi</taxon>
        <taxon>Dikarya</taxon>
        <taxon>Ascomycota</taxon>
        <taxon>Pezizomycotina</taxon>
        <taxon>Dothideomycetes</taxon>
        <taxon>Dothideomycetidae</taxon>
        <taxon>Mycosphaerellales</taxon>
        <taxon>Mycosphaerellaceae</taxon>
        <taxon>Pseudocercospora</taxon>
    </lineage>
</organism>
<dbReference type="Proteomes" id="UP000073492">
    <property type="component" value="Unassembled WGS sequence"/>
</dbReference>
<dbReference type="Gene3D" id="1.20.1300.10">
    <property type="entry name" value="Fumarate reductase/succinate dehydrogenase, transmembrane subunit"/>
    <property type="match status" value="1"/>
</dbReference>
<sequence>MTIQLTKAIIPEVFGILDDEGLQSEYLSAHLSPLTSLHHHDNAIMASSALRPAMLRQLEQLSSKRAYSTLRQAAQLTSRPTWAVQRAAFQTSAARRILPPMPQVIKGTVNDPSKVPEPHPSHGSYHWTAERLVSVGLIPVTIMPFAVGSLNPLLDGTLIGLIILHTYIGFQSVITDYIPTWRAPRWRKAFDWLNVLAVGIVGWGWYEFETNDVGLTAAVARIWRAGANAKQAAKEAEEALS</sequence>
<evidence type="ECO:0000256" key="9">
    <source>
        <dbReference type="ARBA" id="ARBA00023136"/>
    </source>
</evidence>
<comment type="caution">
    <text evidence="13">The sequence shown here is derived from an EMBL/GenBank/DDBJ whole genome shotgun (WGS) entry which is preliminary data.</text>
</comment>
<evidence type="ECO:0000256" key="4">
    <source>
        <dbReference type="ARBA" id="ARBA00022692"/>
    </source>
</evidence>
<evidence type="ECO:0000313" key="13">
    <source>
        <dbReference type="EMBL" id="KXT07841.1"/>
    </source>
</evidence>
<evidence type="ECO:0000256" key="6">
    <source>
        <dbReference type="ARBA" id="ARBA00022946"/>
    </source>
</evidence>
<keyword evidence="4 12" id="KW-0812">Transmembrane</keyword>
<dbReference type="InterPro" id="IPR034804">
    <property type="entry name" value="SQR/QFR_C/D"/>
</dbReference>
<evidence type="ECO:0000256" key="7">
    <source>
        <dbReference type="ARBA" id="ARBA00022989"/>
    </source>
</evidence>
<dbReference type="PANTHER" id="PTHR13337">
    <property type="entry name" value="SUCCINATE DEHYDROGENASE"/>
    <property type="match status" value="1"/>
</dbReference>
<dbReference type="CDD" id="cd03496">
    <property type="entry name" value="SQR_TypeC_CybS"/>
    <property type="match status" value="1"/>
</dbReference>
<dbReference type="PANTHER" id="PTHR13337:SF2">
    <property type="entry name" value="SUCCINATE DEHYDROGENASE [UBIQUINONE] CYTOCHROME B SMALL SUBUNIT, MITOCHONDRIAL"/>
    <property type="match status" value="1"/>
</dbReference>
<dbReference type="STRING" id="113226.A0A139HZC4"/>
<evidence type="ECO:0000256" key="10">
    <source>
        <dbReference type="PIRSR" id="PIRSR607992-1"/>
    </source>
</evidence>
<dbReference type="Pfam" id="PF05328">
    <property type="entry name" value="CybS"/>
    <property type="match status" value="1"/>
</dbReference>
<feature type="binding site" evidence="10">
    <location>
        <position position="177"/>
    </location>
    <ligand>
        <name>a ubiquinone</name>
        <dbReference type="ChEBI" id="CHEBI:16389"/>
        <note>ligand shared with IP/SDHB</note>
    </ligand>
</feature>
<dbReference type="GO" id="GO:0006099">
    <property type="term" value="P:tricarboxylic acid cycle"/>
    <property type="evidence" value="ECO:0007669"/>
    <property type="project" value="TreeGrafter"/>
</dbReference>
<evidence type="ECO:0000256" key="2">
    <source>
        <dbReference type="ARBA" id="ARBA00007294"/>
    </source>
</evidence>
<dbReference type="AlphaFoldDB" id="A0A139HZC4"/>
<evidence type="ECO:0000256" key="5">
    <source>
        <dbReference type="ARBA" id="ARBA00022792"/>
    </source>
</evidence>
<dbReference type="SUPFAM" id="SSF81343">
    <property type="entry name" value="Fumarate reductase respiratory complex transmembrane subunits"/>
    <property type="match status" value="1"/>
</dbReference>
<dbReference type="GO" id="GO:0048039">
    <property type="term" value="F:ubiquinone binding"/>
    <property type="evidence" value="ECO:0007669"/>
    <property type="project" value="TreeGrafter"/>
</dbReference>
<proteinExistence type="inferred from homology"/>
<keyword evidence="11" id="KW-0408">Iron</keyword>
<dbReference type="GO" id="GO:0046872">
    <property type="term" value="F:metal ion binding"/>
    <property type="evidence" value="ECO:0007669"/>
    <property type="project" value="UniProtKB-KW"/>
</dbReference>
<reference evidence="13 14" key="1">
    <citation type="submission" date="2015-07" db="EMBL/GenBank/DDBJ databases">
        <title>Comparative genomics of the Sigatoka disease complex on banana suggests a link between parallel evolutionary changes in Pseudocercospora fijiensis and Pseudocercospora eumusae and increased virulence on the banana host.</title>
        <authorList>
            <person name="Chang T.-C."/>
            <person name="Salvucci A."/>
            <person name="Crous P.W."/>
            <person name="Stergiopoulos I."/>
        </authorList>
    </citation>
    <scope>NUCLEOTIDE SEQUENCE [LARGE SCALE GENOMIC DNA]</scope>
    <source>
        <strain evidence="13 14">CBS 116634</strain>
    </source>
</reference>
<keyword evidence="8 12" id="KW-0496">Mitochondrion</keyword>
<comment type="similarity">
    <text evidence="2 12">Belongs to the CybS family.</text>
</comment>
<dbReference type="OrthoDB" id="18577at2759"/>
<dbReference type="GO" id="GO:0020037">
    <property type="term" value="F:heme binding"/>
    <property type="evidence" value="ECO:0007669"/>
    <property type="project" value="TreeGrafter"/>
</dbReference>
<keyword evidence="9 12" id="KW-0472">Membrane</keyword>
<evidence type="ECO:0000313" key="14">
    <source>
        <dbReference type="Proteomes" id="UP000073492"/>
    </source>
</evidence>
<evidence type="ECO:0000256" key="1">
    <source>
        <dbReference type="ARBA" id="ARBA00004448"/>
    </source>
</evidence>
<keyword evidence="3" id="KW-0813">Transport</keyword>
<comment type="caution">
    <text evidence="12">Lacks conserved residue(s) required for the propagation of feature annotation.</text>
</comment>
<keyword evidence="11" id="KW-0479">Metal-binding</keyword>
<gene>
    <name evidence="13" type="ORF">AC579_1886</name>
</gene>
<evidence type="ECO:0000256" key="12">
    <source>
        <dbReference type="RuleBase" id="RU364031"/>
    </source>
</evidence>
<evidence type="ECO:0000256" key="8">
    <source>
        <dbReference type="ARBA" id="ARBA00023128"/>
    </source>
</evidence>
<feature type="binding site" description="axial binding residue" evidence="11">
    <location>
        <position position="165"/>
    </location>
    <ligand>
        <name>heme b</name>
        <dbReference type="ChEBI" id="CHEBI:60344"/>
        <note>ligand shared with SDHC</note>
    </ligand>
    <ligandPart>
        <name>Fe</name>
        <dbReference type="ChEBI" id="CHEBI:18248"/>
    </ligandPart>
</feature>
<evidence type="ECO:0000256" key="11">
    <source>
        <dbReference type="PIRSR" id="PIRSR607992-2"/>
    </source>
</evidence>
<feature type="transmembrane region" description="Helical" evidence="12">
    <location>
        <begin position="132"/>
        <end position="150"/>
    </location>
</feature>
<evidence type="ECO:0000256" key="3">
    <source>
        <dbReference type="ARBA" id="ARBA00022448"/>
    </source>
</evidence>
<keyword evidence="7 12" id="KW-1133">Transmembrane helix</keyword>
<keyword evidence="6 12" id="KW-0809">Transit peptide</keyword>
<dbReference type="GO" id="GO:0006121">
    <property type="term" value="P:mitochondrial electron transport, succinate to ubiquinone"/>
    <property type="evidence" value="ECO:0007669"/>
    <property type="project" value="TreeGrafter"/>
</dbReference>
<keyword evidence="5 12" id="KW-0999">Mitochondrion inner membrane</keyword>
<feature type="transmembrane region" description="Helical" evidence="12">
    <location>
        <begin position="156"/>
        <end position="177"/>
    </location>
</feature>
<dbReference type="InterPro" id="IPR007992">
    <property type="entry name" value="CybS"/>
</dbReference>
<dbReference type="EMBL" id="LFZO01000522">
    <property type="protein sequence ID" value="KXT07841.1"/>
    <property type="molecule type" value="Genomic_DNA"/>
</dbReference>
<dbReference type="GO" id="GO:0005743">
    <property type="term" value="C:mitochondrial inner membrane"/>
    <property type="evidence" value="ECO:0007669"/>
    <property type="project" value="UniProtKB-SubCell"/>
</dbReference>
<accession>A0A139HZC4</accession>
<keyword evidence="14" id="KW-1185">Reference proteome</keyword>